<reference evidence="3 4" key="1">
    <citation type="submission" date="2022-10" db="EMBL/GenBank/DDBJ databases">
        <authorList>
            <person name="Xie J."/>
            <person name="Shen N."/>
        </authorList>
    </citation>
    <scope>NUCLEOTIDE SEQUENCE [LARGE SCALE GENOMIC DNA]</scope>
    <source>
        <strain evidence="3 4">YIM65594</strain>
    </source>
</reference>
<evidence type="ECO:0000313" key="4">
    <source>
        <dbReference type="Proteomes" id="UP001354931"/>
    </source>
</evidence>
<dbReference type="EMBL" id="JAOZYC010000137">
    <property type="protein sequence ID" value="MEB8340904.1"/>
    <property type="molecule type" value="Genomic_DNA"/>
</dbReference>
<evidence type="ECO:0000256" key="1">
    <source>
        <dbReference type="ARBA" id="ARBA00008520"/>
    </source>
</evidence>
<dbReference type="PANTHER" id="PTHR43649">
    <property type="entry name" value="ARABINOSE-BINDING PROTEIN-RELATED"/>
    <property type="match status" value="1"/>
</dbReference>
<dbReference type="InterPro" id="IPR006311">
    <property type="entry name" value="TAT_signal"/>
</dbReference>
<dbReference type="RefSeq" id="WP_326019893.1">
    <property type="nucleotide sequence ID" value="NZ_JAOZYC010000137.1"/>
</dbReference>
<dbReference type="PANTHER" id="PTHR43649:SF31">
    <property type="entry name" value="SN-GLYCEROL-3-PHOSPHATE-BINDING PERIPLASMIC PROTEIN UGPB"/>
    <property type="match status" value="1"/>
</dbReference>
<evidence type="ECO:0000313" key="3">
    <source>
        <dbReference type="EMBL" id="MEB8340904.1"/>
    </source>
</evidence>
<name>A0ABU6FA95_9ACTN</name>
<accession>A0ABU6FA95</accession>
<keyword evidence="4" id="KW-1185">Reference proteome</keyword>
<keyword evidence="2" id="KW-0732">Signal</keyword>
<feature type="chain" id="PRO_5045806119" evidence="2">
    <location>
        <begin position="31"/>
        <end position="561"/>
    </location>
</feature>
<dbReference type="PROSITE" id="PS51318">
    <property type="entry name" value="TAT"/>
    <property type="match status" value="1"/>
</dbReference>
<dbReference type="SUPFAM" id="SSF53850">
    <property type="entry name" value="Periplasmic binding protein-like II"/>
    <property type="match status" value="1"/>
</dbReference>
<proteinExistence type="inferred from homology"/>
<dbReference type="Gene3D" id="3.40.190.10">
    <property type="entry name" value="Periplasmic binding protein-like II"/>
    <property type="match status" value="1"/>
</dbReference>
<dbReference type="InterPro" id="IPR050490">
    <property type="entry name" value="Bact_solute-bd_prot1"/>
</dbReference>
<feature type="signal peptide" evidence="2">
    <location>
        <begin position="1"/>
        <end position="30"/>
    </location>
</feature>
<organism evidence="3 4">
    <name type="scientific">Streptomyces endophyticus</name>
    <dbReference type="NCBI Taxonomy" id="714166"/>
    <lineage>
        <taxon>Bacteria</taxon>
        <taxon>Bacillati</taxon>
        <taxon>Actinomycetota</taxon>
        <taxon>Actinomycetes</taxon>
        <taxon>Kitasatosporales</taxon>
        <taxon>Streptomycetaceae</taxon>
        <taxon>Streptomyces</taxon>
    </lineage>
</organism>
<dbReference type="Proteomes" id="UP001354931">
    <property type="component" value="Unassembled WGS sequence"/>
</dbReference>
<comment type="similarity">
    <text evidence="1">Belongs to the bacterial solute-binding protein 1 family.</text>
</comment>
<gene>
    <name evidence="3" type="ORF">OKJ99_25720</name>
</gene>
<sequence>MPGTTTLNRRTMLRWGVGAGLGVAAAPLLAACGDGGTAAKAEAKSAKLLPATAIRNIGIEADLPGTAAGVPAAFLKYPTEMARATKGTPLKGAKKITAVTETFAPLPPERGKNVAWREIEKLLGTKVDFTAVPADDYPAKFSTMVAGDQLPDIFMYPETGGVDNKAAFLASTCADLTPYLAGDKVKKYPNLAAIPEYAWQEAIFGGKLYGVPIARSGSGGAGFYRADLFKQAGVDSLDDIDSLERLVELAKELTDTKKKQYFFTGGSMNLLAMSAGAQYFWTHDTKSGEWTYQLEDEAYRHAIETAAKLYKAGCFYPGTVQMSGAQKAQYTDLFKNGKAAYVYDGMPSYLTTGTGYVDAMSAIDESFDVRPMVPVGKDAVAWSDNPVLENCHITKAGRGRVEEILRLADFAASPFGSLEYTLMNYGVEGTDHKRDKHGTPVLTKQGTQDVTVPWTKLASAAPAFFSATHPEAARYAHEAYTKIIPMLAEDPTRGYTSPTWDSKGVGSLYTIHLDGVKDLVTGRKPLSSYDALVRKWRKAGGDTCRAEFKQAAEQGGKKGAK</sequence>
<protein>
    <submittedName>
        <fullName evidence="3">Extracellular solute-binding protein</fullName>
    </submittedName>
</protein>
<comment type="caution">
    <text evidence="3">The sequence shown here is derived from an EMBL/GenBank/DDBJ whole genome shotgun (WGS) entry which is preliminary data.</text>
</comment>
<evidence type="ECO:0000256" key="2">
    <source>
        <dbReference type="SAM" id="SignalP"/>
    </source>
</evidence>